<sequence>MSFIDSINFEDVDSLEQGMIKIVENNSDDELQKLRKQIESKTSSQEWIVTVLLPLTTRKFFTDYDLSKVVYNIPYRVVEILAINYNSSQLLTLNQYSRKLISTITNIIETSNTNINVTMSMIDKLNTLCTSSNEDELVCRLQFHIIQEVILNTIKRLKVIDFDFNELFKLIITSYLKFFIRISKIVKDPLFLMRRAFLFTRDFLPPESLAEDEDVLENIRTLLPIFLFKAFEIIVTCKESSYLLKPEKLDQFKKIGEMYYQLALSFDVDFEKELKNLETDCQKFIDAYKENCKDKADDEIQEYLYHLSVIQDTKPDRIRVDYKTLLYLILTNANKEENLIEINLNVLLISLFKINAFYTANDYNNPIILNGVITAKLLSMNDNKSISDIPEKIITQILQQLSFGGNNGVALTKHILKLMPYEYQVWYCIDTIQECPLPEIRASFWKEVLDDVIKHNDKENWINICNVADIQVLKYTETKFDNDDEKLSERYVIESMLKFLKKFKALENFEKTLRELLELYEQIENDEDKEKKNNNDIKEK</sequence>
<evidence type="ECO:0000256" key="1">
    <source>
        <dbReference type="SAM" id="Coils"/>
    </source>
</evidence>
<dbReference type="OrthoDB" id="5396786at2759"/>
<gene>
    <name evidence="2" type="ORF">HGUI_00676</name>
</gene>
<dbReference type="EMBL" id="FQNF01000008">
    <property type="protein sequence ID" value="SGZ38476.1"/>
    <property type="molecule type" value="Genomic_DNA"/>
</dbReference>
<organism evidence="2 3">
    <name type="scientific">Hanseniaspora guilliermondii</name>
    <dbReference type="NCBI Taxonomy" id="56406"/>
    <lineage>
        <taxon>Eukaryota</taxon>
        <taxon>Fungi</taxon>
        <taxon>Dikarya</taxon>
        <taxon>Ascomycota</taxon>
        <taxon>Saccharomycotina</taxon>
        <taxon>Saccharomycetes</taxon>
        <taxon>Saccharomycodales</taxon>
        <taxon>Saccharomycodaceae</taxon>
        <taxon>Hanseniaspora</taxon>
    </lineage>
</organism>
<keyword evidence="3" id="KW-1185">Reference proteome</keyword>
<feature type="coiled-coil region" evidence="1">
    <location>
        <begin position="506"/>
        <end position="540"/>
    </location>
</feature>
<reference evidence="3" key="1">
    <citation type="submission" date="2016-11" db="EMBL/GenBank/DDBJ databases">
        <authorList>
            <person name="Guldener U."/>
        </authorList>
    </citation>
    <scope>NUCLEOTIDE SEQUENCE [LARGE SCALE GENOMIC DNA]</scope>
</reference>
<dbReference type="Proteomes" id="UP000183365">
    <property type="component" value="Unassembled WGS sequence"/>
</dbReference>
<evidence type="ECO:0000313" key="2">
    <source>
        <dbReference type="EMBL" id="SGZ38476.1"/>
    </source>
</evidence>
<name>A0A1L0AY52_9ASCO</name>
<dbReference type="AlphaFoldDB" id="A0A1L0AY52"/>
<evidence type="ECO:0000313" key="3">
    <source>
        <dbReference type="Proteomes" id="UP000183365"/>
    </source>
</evidence>
<dbReference type="VEuPathDB" id="FungiDB:HGUI_00676"/>
<keyword evidence="1" id="KW-0175">Coiled coil</keyword>
<proteinExistence type="predicted"/>
<protein>
    <submittedName>
        <fullName evidence="2">Uncharacterized protein</fullName>
    </submittedName>
</protein>
<accession>A0A1L0AY52</accession>